<dbReference type="EMBL" id="JAAGOB010000001">
    <property type="protein sequence ID" value="NED94112.1"/>
    <property type="molecule type" value="Genomic_DNA"/>
</dbReference>
<keyword evidence="2" id="KW-0560">Oxidoreductase</keyword>
<reference evidence="5 6" key="1">
    <citation type="submission" date="2020-02" db="EMBL/GenBank/DDBJ databases">
        <authorList>
            <person name="Li X.-J."/>
            <person name="Feng X.-M."/>
        </authorList>
    </citation>
    <scope>NUCLEOTIDE SEQUENCE [LARGE SCALE GENOMIC DNA]</scope>
    <source>
        <strain evidence="5 6">CGMCC 4.7225</strain>
    </source>
</reference>
<protein>
    <submittedName>
        <fullName evidence="5">NAD(P)-dependent oxidoreductase</fullName>
    </submittedName>
</protein>
<name>A0A6N9YGL7_9ACTN</name>
<feature type="domain" description="NAD-dependent epimerase/dehydratase" evidence="4">
    <location>
        <begin position="4"/>
        <end position="203"/>
    </location>
</feature>
<accession>A0A6N9YGL7</accession>
<evidence type="ECO:0000256" key="3">
    <source>
        <dbReference type="ARBA" id="ARBA00023027"/>
    </source>
</evidence>
<organism evidence="5 6">
    <name type="scientific">Phytoactinopolyspora alkaliphila</name>
    <dbReference type="NCBI Taxonomy" id="1783498"/>
    <lineage>
        <taxon>Bacteria</taxon>
        <taxon>Bacillati</taxon>
        <taxon>Actinomycetota</taxon>
        <taxon>Actinomycetes</taxon>
        <taxon>Jiangellales</taxon>
        <taxon>Jiangellaceae</taxon>
        <taxon>Phytoactinopolyspora</taxon>
    </lineage>
</organism>
<gene>
    <name evidence="5" type="ORF">G1H11_02180</name>
</gene>
<evidence type="ECO:0000259" key="4">
    <source>
        <dbReference type="Pfam" id="PF01370"/>
    </source>
</evidence>
<dbReference type="Pfam" id="PF01370">
    <property type="entry name" value="Epimerase"/>
    <property type="match status" value="1"/>
</dbReference>
<dbReference type="GO" id="GO:0016491">
    <property type="term" value="F:oxidoreductase activity"/>
    <property type="evidence" value="ECO:0007669"/>
    <property type="project" value="UniProtKB-KW"/>
</dbReference>
<dbReference type="PANTHER" id="PTHR43103">
    <property type="entry name" value="NUCLEOSIDE-DIPHOSPHATE-SUGAR EPIMERASE"/>
    <property type="match status" value="1"/>
</dbReference>
<evidence type="ECO:0000256" key="1">
    <source>
        <dbReference type="ARBA" id="ARBA00007637"/>
    </source>
</evidence>
<dbReference type="Proteomes" id="UP000469185">
    <property type="component" value="Unassembled WGS sequence"/>
</dbReference>
<evidence type="ECO:0000313" key="5">
    <source>
        <dbReference type="EMBL" id="NED94112.1"/>
    </source>
</evidence>
<proteinExistence type="inferred from homology"/>
<comment type="caution">
    <text evidence="5">The sequence shown here is derived from an EMBL/GenBank/DDBJ whole genome shotgun (WGS) entry which is preliminary data.</text>
</comment>
<keyword evidence="3" id="KW-0520">NAD</keyword>
<dbReference type="RefSeq" id="WP_163815557.1">
    <property type="nucleotide sequence ID" value="NZ_JAAGOB010000001.1"/>
</dbReference>
<sequence>MQHALITGAAGLIGRATASHLRDLGFTTTGLVLEDPGDVPVDRVVVGDATDRSAVITALDGVDAVIHLAAIPSPSRGTADEVFAVNTQATFTVLDAAGEAGITHAAIASSINALGYRFGPVPGRPDQLPLHEGLPSQAADPYSLSKLVDEATAAAMARRHGMTVVALRFPMVGSQEGSSGQLRGFLDHLAANPADGATDFWLYLDDRDAARALALALSPNSPHTHHGTAHVAFVAASLTSVPYPTEQLIDRYHPGVPRTRVFPGRAAPVDLSVARELLGFTAEHVVDLPELELP</sequence>
<dbReference type="AlphaFoldDB" id="A0A6N9YGL7"/>
<dbReference type="SUPFAM" id="SSF51735">
    <property type="entry name" value="NAD(P)-binding Rossmann-fold domains"/>
    <property type="match status" value="1"/>
</dbReference>
<evidence type="ECO:0000313" key="6">
    <source>
        <dbReference type="Proteomes" id="UP000469185"/>
    </source>
</evidence>
<dbReference type="PANTHER" id="PTHR43103:SF5">
    <property type="entry name" value="4-EPIMERASE, PUTATIVE (AFU_ORTHOLOGUE AFUA_7G00360)-RELATED"/>
    <property type="match status" value="1"/>
</dbReference>
<evidence type="ECO:0000256" key="2">
    <source>
        <dbReference type="ARBA" id="ARBA00023002"/>
    </source>
</evidence>
<comment type="similarity">
    <text evidence="1">Belongs to the NAD(P)-dependent epimerase/dehydratase family.</text>
</comment>
<dbReference type="InterPro" id="IPR036291">
    <property type="entry name" value="NAD(P)-bd_dom_sf"/>
</dbReference>
<dbReference type="Gene3D" id="3.40.50.720">
    <property type="entry name" value="NAD(P)-binding Rossmann-like Domain"/>
    <property type="match status" value="1"/>
</dbReference>
<dbReference type="InterPro" id="IPR001509">
    <property type="entry name" value="Epimerase_deHydtase"/>
</dbReference>
<keyword evidence="6" id="KW-1185">Reference proteome</keyword>